<proteinExistence type="predicted"/>
<feature type="domain" description="Response regulatory" evidence="2">
    <location>
        <begin position="2"/>
        <end position="113"/>
    </location>
</feature>
<evidence type="ECO:0000313" key="4">
    <source>
        <dbReference type="EMBL" id="MDR6301911.1"/>
    </source>
</evidence>
<dbReference type="PANTHER" id="PTHR37299:SF1">
    <property type="entry name" value="STAGE 0 SPORULATION PROTEIN A HOMOLOG"/>
    <property type="match status" value="1"/>
</dbReference>
<evidence type="ECO:0000313" key="5">
    <source>
        <dbReference type="Proteomes" id="UP001257659"/>
    </source>
</evidence>
<dbReference type="SMART" id="SM00850">
    <property type="entry name" value="LytTR"/>
    <property type="match status" value="1"/>
</dbReference>
<feature type="modified residue" description="4-aspartylphosphate" evidence="1">
    <location>
        <position position="52"/>
    </location>
</feature>
<gene>
    <name evidence="4" type="ORF">GGR31_002586</name>
</gene>
<organism evidence="4 5">
    <name type="scientific">Mesonia maritima</name>
    <dbReference type="NCBI Taxonomy" id="1793873"/>
    <lineage>
        <taxon>Bacteria</taxon>
        <taxon>Pseudomonadati</taxon>
        <taxon>Bacteroidota</taxon>
        <taxon>Flavobacteriia</taxon>
        <taxon>Flavobacteriales</taxon>
        <taxon>Flavobacteriaceae</taxon>
        <taxon>Mesonia</taxon>
    </lineage>
</organism>
<evidence type="ECO:0000259" key="3">
    <source>
        <dbReference type="PROSITE" id="PS50930"/>
    </source>
</evidence>
<reference evidence="4 5" key="1">
    <citation type="submission" date="2023-07" db="EMBL/GenBank/DDBJ databases">
        <title>Genomic Encyclopedia of Type Strains, Phase IV (KMG-IV): sequencing the most valuable type-strain genomes for metagenomic binning, comparative biology and taxonomic classification.</title>
        <authorList>
            <person name="Goeker M."/>
        </authorList>
    </citation>
    <scope>NUCLEOTIDE SEQUENCE [LARGE SCALE GENOMIC DNA]</scope>
    <source>
        <strain evidence="4 5">DSM 102814</strain>
    </source>
</reference>
<keyword evidence="1" id="KW-0597">Phosphoprotein</keyword>
<dbReference type="InterPro" id="IPR011006">
    <property type="entry name" value="CheY-like_superfamily"/>
</dbReference>
<dbReference type="Pfam" id="PF00072">
    <property type="entry name" value="Response_reg"/>
    <property type="match status" value="1"/>
</dbReference>
<keyword evidence="5" id="KW-1185">Reference proteome</keyword>
<dbReference type="Gene3D" id="3.40.50.2300">
    <property type="match status" value="1"/>
</dbReference>
<dbReference type="InterPro" id="IPR046947">
    <property type="entry name" value="LytR-like"/>
</dbReference>
<comment type="caution">
    <text evidence="4">The sequence shown here is derived from an EMBL/GenBank/DDBJ whole genome shotgun (WGS) entry which is preliminary data.</text>
</comment>
<dbReference type="PANTHER" id="PTHR37299">
    <property type="entry name" value="TRANSCRIPTIONAL REGULATOR-RELATED"/>
    <property type="match status" value="1"/>
</dbReference>
<dbReference type="SUPFAM" id="SSF52172">
    <property type="entry name" value="CheY-like"/>
    <property type="match status" value="1"/>
</dbReference>
<dbReference type="EMBL" id="JAVDQA010000009">
    <property type="protein sequence ID" value="MDR6301911.1"/>
    <property type="molecule type" value="Genomic_DNA"/>
</dbReference>
<evidence type="ECO:0000259" key="2">
    <source>
        <dbReference type="PROSITE" id="PS50110"/>
    </source>
</evidence>
<keyword evidence="4" id="KW-0238">DNA-binding</keyword>
<evidence type="ECO:0000256" key="1">
    <source>
        <dbReference type="PROSITE-ProRule" id="PRU00169"/>
    </source>
</evidence>
<name>A0ABU1K9D0_9FLAO</name>
<dbReference type="PROSITE" id="PS50110">
    <property type="entry name" value="RESPONSE_REGULATORY"/>
    <property type="match status" value="1"/>
</dbReference>
<dbReference type="Pfam" id="PF04397">
    <property type="entry name" value="LytTR"/>
    <property type="match status" value="1"/>
</dbReference>
<dbReference type="SMART" id="SM00448">
    <property type="entry name" value="REC"/>
    <property type="match status" value="1"/>
</dbReference>
<accession>A0ABU1K9D0</accession>
<sequence>MKCIVVDDERIAREGLNEFIREFDFLEPIDNYGNPHALHKLKKDAVDLIFLDIQMPFLNGLEFAETLKDLGTMIIFTTAHPEFALKGYKVNAIEYLLKPIFFEDFKVAVYKAKRLYELMHKKENSLSPLLFKENGFFYKIYPHQILYISALQNYIEIYRENEDKMVIHQTLKNILEELPSGDFLQIHKSYIVNLKYFKRIQDSTMVIENIELPIARSRKNYVLSYIKNYFEN</sequence>
<dbReference type="InterPro" id="IPR007492">
    <property type="entry name" value="LytTR_DNA-bd_dom"/>
</dbReference>
<dbReference type="Gene3D" id="2.40.50.1020">
    <property type="entry name" value="LytTr DNA-binding domain"/>
    <property type="match status" value="1"/>
</dbReference>
<dbReference type="GO" id="GO:0003677">
    <property type="term" value="F:DNA binding"/>
    <property type="evidence" value="ECO:0007669"/>
    <property type="project" value="UniProtKB-KW"/>
</dbReference>
<protein>
    <submittedName>
        <fullName evidence="4">DNA-binding LytR/AlgR family response regulator</fullName>
    </submittedName>
</protein>
<dbReference type="PROSITE" id="PS50930">
    <property type="entry name" value="HTH_LYTTR"/>
    <property type="match status" value="1"/>
</dbReference>
<dbReference type="Proteomes" id="UP001257659">
    <property type="component" value="Unassembled WGS sequence"/>
</dbReference>
<dbReference type="InterPro" id="IPR001789">
    <property type="entry name" value="Sig_transdc_resp-reg_receiver"/>
</dbReference>
<feature type="domain" description="HTH LytTR-type" evidence="3">
    <location>
        <begin position="129"/>
        <end position="201"/>
    </location>
</feature>
<dbReference type="RefSeq" id="WP_309729840.1">
    <property type="nucleotide sequence ID" value="NZ_JAVDQA010000009.1"/>
</dbReference>